<dbReference type="EMBL" id="CP097504">
    <property type="protein sequence ID" value="URD85675.1"/>
    <property type="molecule type" value="Genomic_DNA"/>
</dbReference>
<feature type="signal peptide" evidence="1">
    <location>
        <begin position="1"/>
        <end position="18"/>
    </location>
</feature>
<feature type="chain" id="PRO_5039042185" description="Secreted protein" evidence="1">
    <location>
        <begin position="19"/>
        <end position="84"/>
    </location>
</feature>
<reference evidence="2" key="1">
    <citation type="submission" date="2022-05" db="EMBL/GenBank/DDBJ databases">
        <title>The Musa troglodytarum L. genome provides insights into the mechanism of non-climacteric behaviour and enrichment of carotenoids.</title>
        <authorList>
            <person name="Wang J."/>
        </authorList>
    </citation>
    <scope>NUCLEOTIDE SEQUENCE</scope>
    <source>
        <tissue evidence="2">Leaf</tissue>
    </source>
</reference>
<organism evidence="2 3">
    <name type="scientific">Musa troglodytarum</name>
    <name type="common">fe'i banana</name>
    <dbReference type="NCBI Taxonomy" id="320322"/>
    <lineage>
        <taxon>Eukaryota</taxon>
        <taxon>Viridiplantae</taxon>
        <taxon>Streptophyta</taxon>
        <taxon>Embryophyta</taxon>
        <taxon>Tracheophyta</taxon>
        <taxon>Spermatophyta</taxon>
        <taxon>Magnoliopsida</taxon>
        <taxon>Liliopsida</taxon>
        <taxon>Zingiberales</taxon>
        <taxon>Musaceae</taxon>
        <taxon>Musa</taxon>
    </lineage>
</organism>
<evidence type="ECO:0000256" key="1">
    <source>
        <dbReference type="SAM" id="SignalP"/>
    </source>
</evidence>
<sequence>MFLLCLHAFSSALAAVFASPLPPHRHPHPLLPQTSSLTEPCLNPCRGSWGDLKIRSFFCAVGGSMKAFINVKAREAEEEEEQRF</sequence>
<name>A0A9E7EX86_9LILI</name>
<evidence type="ECO:0000313" key="2">
    <source>
        <dbReference type="EMBL" id="URD85675.1"/>
    </source>
</evidence>
<gene>
    <name evidence="2" type="ORF">MUK42_33129</name>
</gene>
<dbReference type="Proteomes" id="UP001055439">
    <property type="component" value="Chromosome 2"/>
</dbReference>
<protein>
    <recommendedName>
        <fullName evidence="4">Secreted protein</fullName>
    </recommendedName>
</protein>
<dbReference type="AlphaFoldDB" id="A0A9E7EX86"/>
<evidence type="ECO:0008006" key="4">
    <source>
        <dbReference type="Google" id="ProtNLM"/>
    </source>
</evidence>
<evidence type="ECO:0000313" key="3">
    <source>
        <dbReference type="Proteomes" id="UP001055439"/>
    </source>
</evidence>
<keyword evidence="3" id="KW-1185">Reference proteome</keyword>
<proteinExistence type="predicted"/>
<keyword evidence="1" id="KW-0732">Signal</keyword>
<accession>A0A9E7EX86</accession>